<dbReference type="EMBL" id="DUZY01000004">
    <property type="protein sequence ID" value="DAD34869.1"/>
    <property type="molecule type" value="Genomic_DNA"/>
</dbReference>
<keyword evidence="2" id="KW-1185">Reference proteome</keyword>
<dbReference type="AlphaFoldDB" id="A0A822YTY5"/>
<proteinExistence type="predicted"/>
<comment type="caution">
    <text evidence="1">The sequence shown here is derived from an EMBL/GenBank/DDBJ whole genome shotgun (WGS) entry which is preliminary data.</text>
</comment>
<evidence type="ECO:0000313" key="1">
    <source>
        <dbReference type="EMBL" id="DAD34869.1"/>
    </source>
</evidence>
<gene>
    <name evidence="1" type="ORF">HUJ06_005509</name>
</gene>
<sequence length="60" mass="6997">MGHCYIMERRTGFQIFYHQSLGLKPRPSMVYILVPQDKPTWNVLSMDALHSNNNAIYLSL</sequence>
<dbReference type="Proteomes" id="UP000607653">
    <property type="component" value="Unassembled WGS sequence"/>
</dbReference>
<accession>A0A822YTY5</accession>
<protein>
    <submittedName>
        <fullName evidence="1">Uncharacterized protein</fullName>
    </submittedName>
</protein>
<name>A0A822YTY5_NELNU</name>
<evidence type="ECO:0000313" key="2">
    <source>
        <dbReference type="Proteomes" id="UP000607653"/>
    </source>
</evidence>
<reference evidence="1 2" key="1">
    <citation type="journal article" date="2020" name="Mol. Biol. Evol.">
        <title>Distinct Expression and Methylation Patterns for Genes with Different Fates following a Single Whole-Genome Duplication in Flowering Plants.</title>
        <authorList>
            <person name="Shi T."/>
            <person name="Rahmani R.S."/>
            <person name="Gugger P.F."/>
            <person name="Wang M."/>
            <person name="Li H."/>
            <person name="Zhang Y."/>
            <person name="Li Z."/>
            <person name="Wang Q."/>
            <person name="Van de Peer Y."/>
            <person name="Marchal K."/>
            <person name="Chen J."/>
        </authorList>
    </citation>
    <scope>NUCLEOTIDE SEQUENCE [LARGE SCALE GENOMIC DNA]</scope>
    <source>
        <tissue evidence="1">Leaf</tissue>
    </source>
</reference>
<organism evidence="1 2">
    <name type="scientific">Nelumbo nucifera</name>
    <name type="common">Sacred lotus</name>
    <dbReference type="NCBI Taxonomy" id="4432"/>
    <lineage>
        <taxon>Eukaryota</taxon>
        <taxon>Viridiplantae</taxon>
        <taxon>Streptophyta</taxon>
        <taxon>Embryophyta</taxon>
        <taxon>Tracheophyta</taxon>
        <taxon>Spermatophyta</taxon>
        <taxon>Magnoliopsida</taxon>
        <taxon>Proteales</taxon>
        <taxon>Nelumbonaceae</taxon>
        <taxon>Nelumbo</taxon>
    </lineage>
</organism>